<feature type="region of interest" description="Disordered" evidence="1">
    <location>
        <begin position="361"/>
        <end position="395"/>
    </location>
</feature>
<reference evidence="2 3" key="1">
    <citation type="submission" date="2023-10" db="EMBL/GenBank/DDBJ databases">
        <authorList>
            <person name="Maclean D."/>
            <person name="Macfadyen A."/>
        </authorList>
    </citation>
    <scope>NUCLEOTIDE SEQUENCE [LARGE SCALE GENOMIC DNA]</scope>
</reference>
<evidence type="ECO:0000313" key="3">
    <source>
        <dbReference type="Proteomes" id="UP001314263"/>
    </source>
</evidence>
<dbReference type="PANTHER" id="PTHR13211">
    <property type="entry name" value="TELOMERASE CAJAL BODY PROTEIN 1"/>
    <property type="match status" value="1"/>
</dbReference>
<comment type="caution">
    <text evidence="2">The sequence shown here is derived from an EMBL/GenBank/DDBJ whole genome shotgun (WGS) entry which is preliminary data.</text>
</comment>
<accession>A0AAV1HV41</accession>
<dbReference type="InterPro" id="IPR015943">
    <property type="entry name" value="WD40/YVTN_repeat-like_dom_sf"/>
</dbReference>
<dbReference type="InterPro" id="IPR001680">
    <property type="entry name" value="WD40_rpt"/>
</dbReference>
<feature type="region of interest" description="Disordered" evidence="1">
    <location>
        <begin position="418"/>
        <end position="494"/>
    </location>
</feature>
<dbReference type="SMART" id="SM00320">
    <property type="entry name" value="WD40"/>
    <property type="match status" value="5"/>
</dbReference>
<proteinExistence type="predicted"/>
<dbReference type="SUPFAM" id="SSF50978">
    <property type="entry name" value="WD40 repeat-like"/>
    <property type="match status" value="1"/>
</dbReference>
<protein>
    <recommendedName>
        <fullName evidence="4">Telomerase Cajal body protein 1</fullName>
    </recommendedName>
</protein>
<dbReference type="Gene3D" id="2.130.10.10">
    <property type="entry name" value="YVTN repeat-like/Quinoprotein amine dehydrogenase"/>
    <property type="match status" value="2"/>
</dbReference>
<dbReference type="Proteomes" id="UP001314263">
    <property type="component" value="Unassembled WGS sequence"/>
</dbReference>
<gene>
    <name evidence="2" type="ORF">CVIRNUC_002153</name>
</gene>
<evidence type="ECO:0008006" key="4">
    <source>
        <dbReference type="Google" id="ProtNLM"/>
    </source>
</evidence>
<name>A0AAV1HV41_9CHLO</name>
<dbReference type="AlphaFoldDB" id="A0AAV1HV41"/>
<dbReference type="PANTHER" id="PTHR13211:SF0">
    <property type="entry name" value="TELOMERASE CAJAL BODY PROTEIN 1"/>
    <property type="match status" value="1"/>
</dbReference>
<dbReference type="EMBL" id="CAUYUE010000003">
    <property type="protein sequence ID" value="CAK0752529.1"/>
    <property type="molecule type" value="Genomic_DNA"/>
</dbReference>
<dbReference type="InterPro" id="IPR051150">
    <property type="entry name" value="SWT21/TCAB1_mRNA_Telomere"/>
</dbReference>
<keyword evidence="3" id="KW-1185">Reference proteome</keyword>
<dbReference type="Pfam" id="PF00400">
    <property type="entry name" value="WD40"/>
    <property type="match status" value="2"/>
</dbReference>
<dbReference type="InterPro" id="IPR036322">
    <property type="entry name" value="WD40_repeat_dom_sf"/>
</dbReference>
<sequence length="494" mass="53224">MSITVHELVLSEPPQPILVSQKEFKETAQHRCPYSNFLKGVKWSPDGASLLTTSDDNLLRVFDLPAEAIDGPGGADQAKSDQGLASSADTLSSVLQVDEGETVYDYAWYPGMLVSQPASCVFACTARGHPIHLWDALSGQLRASYRVYNAADEVTAACSIAFDAQGQRLYAGLNNRLCIFDVARPGRYCKNIVPHTRASPGLQGIIASICCNPDHSAMLAAGSYLGDTGIFDENTGDLLYVLQGQRGGITQVDFSKDGNYLYTGARRDADIFCWDVRYTSDVVYRLQRDAADTNQRIQFDIEPLGRHLASGGSKGRIQIFDLQEGQEVAGYQAAADTVNGFQFHPFLPLAATASGHRRLAAQLASDSDSEAESDSSADLVDSPAKDSVRAVGTAQHGRENALTIWKFVSELREFVDSEAAQTGDGDAHIPAQQQSNGRTDDAAGLVPEREGEHMSDAGQMGSEDEMMRGSVAVEDASKHLPPQEVAAALMDQPV</sequence>
<evidence type="ECO:0000313" key="2">
    <source>
        <dbReference type="EMBL" id="CAK0752529.1"/>
    </source>
</evidence>
<evidence type="ECO:0000256" key="1">
    <source>
        <dbReference type="SAM" id="MobiDB-lite"/>
    </source>
</evidence>
<organism evidence="2 3">
    <name type="scientific">Coccomyxa viridis</name>
    <dbReference type="NCBI Taxonomy" id="1274662"/>
    <lineage>
        <taxon>Eukaryota</taxon>
        <taxon>Viridiplantae</taxon>
        <taxon>Chlorophyta</taxon>
        <taxon>core chlorophytes</taxon>
        <taxon>Trebouxiophyceae</taxon>
        <taxon>Trebouxiophyceae incertae sedis</taxon>
        <taxon>Coccomyxaceae</taxon>
        <taxon>Coccomyxa</taxon>
    </lineage>
</organism>